<dbReference type="Gene3D" id="3.30.1330.60">
    <property type="entry name" value="OmpA-like domain"/>
    <property type="match status" value="1"/>
</dbReference>
<dbReference type="Proteomes" id="UP000002875">
    <property type="component" value="Chromosome"/>
</dbReference>
<name>A0ABM5N2X1_EMTOG</name>
<dbReference type="RefSeq" id="WP_015029511.1">
    <property type="nucleotide sequence ID" value="NC_018748.1"/>
</dbReference>
<dbReference type="InterPro" id="IPR050245">
    <property type="entry name" value="PrsA_foldase"/>
</dbReference>
<reference evidence="3 4" key="1">
    <citation type="submission" date="2011-07" db="EMBL/GenBank/DDBJ databases">
        <title>The complete genome of chromosome of Emticicia oligotrophica DSM 17448.</title>
        <authorList>
            <consortium name="US DOE Joint Genome Institute (JGI-PGF)"/>
            <person name="Lucas S."/>
            <person name="Han J."/>
            <person name="Lapidus A."/>
            <person name="Bruce D."/>
            <person name="Goodwin L."/>
            <person name="Pitluck S."/>
            <person name="Peters L."/>
            <person name="Kyrpides N."/>
            <person name="Mavromatis K."/>
            <person name="Ivanova N."/>
            <person name="Ovchinnikova G."/>
            <person name="Teshima H."/>
            <person name="Detter J.C."/>
            <person name="Tapia R."/>
            <person name="Han C."/>
            <person name="Land M."/>
            <person name="Hauser L."/>
            <person name="Markowitz V."/>
            <person name="Cheng J.-F."/>
            <person name="Hugenholtz P."/>
            <person name="Woyke T."/>
            <person name="Wu D."/>
            <person name="Tindall B."/>
            <person name="Pomrenke H."/>
            <person name="Brambilla E."/>
            <person name="Klenk H.-P."/>
            <person name="Eisen J.A."/>
        </authorList>
    </citation>
    <scope>NUCLEOTIDE SEQUENCE [LARGE SCALE GENOMIC DNA]</scope>
    <source>
        <strain evidence="3 4">DSM 17448</strain>
    </source>
</reference>
<dbReference type="GO" id="GO:0016853">
    <property type="term" value="F:isomerase activity"/>
    <property type="evidence" value="ECO:0007669"/>
    <property type="project" value="UniProtKB-KW"/>
</dbReference>
<proteinExistence type="predicted"/>
<organism evidence="3 4">
    <name type="scientific">Emticicia oligotrophica (strain DSM 17448 / CIP 109782 / MTCC 6937 / GPTSA100-15)</name>
    <dbReference type="NCBI Taxonomy" id="929562"/>
    <lineage>
        <taxon>Bacteria</taxon>
        <taxon>Pseudomonadati</taxon>
        <taxon>Bacteroidota</taxon>
        <taxon>Cytophagia</taxon>
        <taxon>Cytophagales</taxon>
        <taxon>Leadbetterellaceae</taxon>
        <taxon>Emticicia</taxon>
    </lineage>
</organism>
<keyword evidence="1" id="KW-0697">Rotamase</keyword>
<sequence length="799" mass="91285">MKYNKYIYITLVFIQLACQVAKKPLPKTNQVASTKSKEDIFTISSTTPPLISTPSVAESKPEPVALTVGNVALKTADLKFAFENQISEDSLSPKAFLEQVINDQRIIADAKKRGYDTTASFKQEIEDYRSTLAEAYLTDSTTIKALLKETYEWMKEEVRVAHIMYPISEFAEPTDTLAIYNKLVDIRNRALTGEDFDTLAQQFSQDKKTNSVGGDLGWFRAIRFLYPLEKAAYTTPVGQISMPVRTKGGYHIVKVLGRRPYSGSVLVQHILKTVQPNAIEAESLKAKNTLDSLREVIAKGGISFEDACKKYSDDTRYRNFGGFLPVFGIGGREEVSFEQAAFALQEGEVSKPVRTTIGWHLIKLSKKIPMESFDEAQVKLKDKIVTDSRGDVVKENTLIKLKKQMKFDEDQEVVKRAITAADTNILVKKWAYAVNNELLNKPIFNIGSKAYKTKLFFDFAVDHQTFERIPTGYTPTMVMRSFYKKFVENTVKEYAESHLEELNPDFKILMNEYSTSLLKMELLNDLVYEKSTSDTTEQRLFYEKNIVRYQMPERVQATIIASKDAKVVYQVKELLEKGKPYNLKRLYRTPLYFTKSSSNLTPDHKQTLVYILEIMRKNKGYVVEIGGHADQHEEDNISAERIEKAKAFLVANGLSIERIIENDYVKTKPSGDKFDWSKNQRVTFAFYSNSQKDVEKIFNAKEANTVSIEEGYFKHGDNKFIDLVQWVVGRHSVAKDGQFADVIIEQVEPARSKTLRECRGQVLVDYQKYLENQFKTDLINKYPVNLNQEEIDKALGIKK</sequence>
<dbReference type="PROSITE" id="PS01096">
    <property type="entry name" value="PPIC_PPIASE_1"/>
    <property type="match status" value="1"/>
</dbReference>
<feature type="domain" description="PpiC" evidence="2">
    <location>
        <begin position="155"/>
        <end position="257"/>
    </location>
</feature>
<dbReference type="Gene3D" id="3.10.50.40">
    <property type="match status" value="2"/>
</dbReference>
<dbReference type="PROSITE" id="PS50198">
    <property type="entry name" value="PPIC_PPIASE_2"/>
    <property type="match status" value="2"/>
</dbReference>
<dbReference type="Pfam" id="PF00691">
    <property type="entry name" value="OmpA"/>
    <property type="match status" value="1"/>
</dbReference>
<evidence type="ECO:0000256" key="1">
    <source>
        <dbReference type="PROSITE-ProRule" id="PRU00278"/>
    </source>
</evidence>
<dbReference type="InterPro" id="IPR023058">
    <property type="entry name" value="PPIase_PpiC_CS"/>
</dbReference>
<dbReference type="InterPro" id="IPR000297">
    <property type="entry name" value="PPIase_PpiC"/>
</dbReference>
<keyword evidence="1 3" id="KW-0413">Isomerase</keyword>
<dbReference type="InterPro" id="IPR036737">
    <property type="entry name" value="OmpA-like_sf"/>
</dbReference>
<accession>A0ABM5N2X1</accession>
<dbReference type="Pfam" id="PF00639">
    <property type="entry name" value="Rotamase"/>
    <property type="match status" value="2"/>
</dbReference>
<gene>
    <name evidence="3" type="ordered locus">Emtol_2679</name>
</gene>
<dbReference type="EMBL" id="CP002961">
    <property type="protein sequence ID" value="AFK03815.1"/>
    <property type="molecule type" value="Genomic_DNA"/>
</dbReference>
<evidence type="ECO:0000313" key="3">
    <source>
        <dbReference type="EMBL" id="AFK03815.1"/>
    </source>
</evidence>
<protein>
    <submittedName>
        <fullName evidence="3">PpiC-type peptidyl-prolyl cis-trans isomerase</fullName>
    </submittedName>
</protein>
<dbReference type="SUPFAM" id="SSF54534">
    <property type="entry name" value="FKBP-like"/>
    <property type="match status" value="2"/>
</dbReference>
<feature type="domain" description="PpiC" evidence="2">
    <location>
        <begin position="262"/>
        <end position="366"/>
    </location>
</feature>
<keyword evidence="4" id="KW-1185">Reference proteome</keyword>
<dbReference type="PANTHER" id="PTHR47245">
    <property type="entry name" value="PEPTIDYLPROLYL ISOMERASE"/>
    <property type="match status" value="1"/>
</dbReference>
<dbReference type="InterPro" id="IPR046357">
    <property type="entry name" value="PPIase_dom_sf"/>
</dbReference>
<dbReference type="PANTHER" id="PTHR47245:SF2">
    <property type="entry name" value="PEPTIDYL-PROLYL CIS-TRANS ISOMERASE HP_0175-RELATED"/>
    <property type="match status" value="1"/>
</dbReference>
<dbReference type="SUPFAM" id="SSF103088">
    <property type="entry name" value="OmpA-like"/>
    <property type="match status" value="1"/>
</dbReference>
<evidence type="ECO:0000259" key="2">
    <source>
        <dbReference type="PROSITE" id="PS50198"/>
    </source>
</evidence>
<evidence type="ECO:0000313" key="4">
    <source>
        <dbReference type="Proteomes" id="UP000002875"/>
    </source>
</evidence>
<dbReference type="InterPro" id="IPR006665">
    <property type="entry name" value="OmpA-like"/>
</dbReference>